<dbReference type="AlphaFoldDB" id="A0A418M8L0"/>
<dbReference type="EMBL" id="QXED01000004">
    <property type="protein sequence ID" value="RIV22435.1"/>
    <property type="molecule type" value="Genomic_DNA"/>
</dbReference>
<evidence type="ECO:0008006" key="4">
    <source>
        <dbReference type="Google" id="ProtNLM"/>
    </source>
</evidence>
<keyword evidence="1" id="KW-1133">Transmembrane helix</keyword>
<comment type="caution">
    <text evidence="2">The sequence shown here is derived from an EMBL/GenBank/DDBJ whole genome shotgun (WGS) entry which is preliminary data.</text>
</comment>
<protein>
    <recommendedName>
        <fullName evidence="4">DUF2127 domain-containing protein</fullName>
    </recommendedName>
</protein>
<keyword evidence="1" id="KW-0472">Membrane</keyword>
<feature type="transmembrane region" description="Helical" evidence="1">
    <location>
        <begin position="12"/>
        <end position="29"/>
    </location>
</feature>
<sequence>MNSSNTLRKALWANVAFAEIGALAAFFLNDTFAPINDMTDGQGVIFGIELLILSGLAAYTAWKPTVRKGLVQLIIALNTLLLAYFIIRLEDPTISAAGMELIAVDTAAVLALIIVQVRSLRAYSQAGKPTMVS</sequence>
<keyword evidence="3" id="KW-1185">Reference proteome</keyword>
<proteinExistence type="predicted"/>
<gene>
    <name evidence="2" type="ORF">DYU11_15580</name>
</gene>
<organism evidence="2 3">
    <name type="scientific">Fibrisoma montanum</name>
    <dbReference type="NCBI Taxonomy" id="2305895"/>
    <lineage>
        <taxon>Bacteria</taxon>
        <taxon>Pseudomonadati</taxon>
        <taxon>Bacteroidota</taxon>
        <taxon>Cytophagia</taxon>
        <taxon>Cytophagales</taxon>
        <taxon>Spirosomataceae</taxon>
        <taxon>Fibrisoma</taxon>
    </lineage>
</organism>
<reference evidence="2 3" key="1">
    <citation type="submission" date="2018-08" db="EMBL/GenBank/DDBJ databases">
        <title>Fibrisoma montanum sp. nov., isolated from Danxia mountain soil.</title>
        <authorList>
            <person name="Huang Y."/>
        </authorList>
    </citation>
    <scope>NUCLEOTIDE SEQUENCE [LARGE SCALE GENOMIC DNA]</scope>
    <source>
        <strain evidence="2 3">HYT19</strain>
    </source>
</reference>
<feature type="transmembrane region" description="Helical" evidence="1">
    <location>
        <begin position="69"/>
        <end position="87"/>
    </location>
</feature>
<dbReference type="Proteomes" id="UP000283523">
    <property type="component" value="Unassembled WGS sequence"/>
</dbReference>
<dbReference type="RefSeq" id="WP_119668620.1">
    <property type="nucleotide sequence ID" value="NZ_QXED01000004.1"/>
</dbReference>
<dbReference type="OrthoDB" id="962138at2"/>
<evidence type="ECO:0000313" key="2">
    <source>
        <dbReference type="EMBL" id="RIV22435.1"/>
    </source>
</evidence>
<name>A0A418M8L0_9BACT</name>
<feature type="transmembrane region" description="Helical" evidence="1">
    <location>
        <begin position="93"/>
        <end position="115"/>
    </location>
</feature>
<accession>A0A418M8L0</accession>
<evidence type="ECO:0000313" key="3">
    <source>
        <dbReference type="Proteomes" id="UP000283523"/>
    </source>
</evidence>
<feature type="transmembrane region" description="Helical" evidence="1">
    <location>
        <begin position="41"/>
        <end position="62"/>
    </location>
</feature>
<keyword evidence="1" id="KW-0812">Transmembrane</keyword>
<evidence type="ECO:0000256" key="1">
    <source>
        <dbReference type="SAM" id="Phobius"/>
    </source>
</evidence>